<gene>
    <name evidence="2" type="ORF">DNTS_013119</name>
</gene>
<dbReference type="EMBL" id="SRMA01027170">
    <property type="protein sequence ID" value="TRY58738.1"/>
    <property type="molecule type" value="Genomic_DNA"/>
</dbReference>
<keyword evidence="1" id="KW-0732">Signal</keyword>
<feature type="signal peptide" evidence="1">
    <location>
        <begin position="1"/>
        <end position="26"/>
    </location>
</feature>
<dbReference type="Proteomes" id="UP000316079">
    <property type="component" value="Unassembled WGS sequence"/>
</dbReference>
<feature type="chain" id="PRO_5021833513" description="Secreted protein" evidence="1">
    <location>
        <begin position="27"/>
        <end position="85"/>
    </location>
</feature>
<evidence type="ECO:0000256" key="1">
    <source>
        <dbReference type="SAM" id="SignalP"/>
    </source>
</evidence>
<comment type="caution">
    <text evidence="2">The sequence shown here is derived from an EMBL/GenBank/DDBJ whole genome shotgun (WGS) entry which is preliminary data.</text>
</comment>
<evidence type="ECO:0008006" key="4">
    <source>
        <dbReference type="Google" id="ProtNLM"/>
    </source>
</evidence>
<organism evidence="2 3">
    <name type="scientific">Danionella cerebrum</name>
    <dbReference type="NCBI Taxonomy" id="2873325"/>
    <lineage>
        <taxon>Eukaryota</taxon>
        <taxon>Metazoa</taxon>
        <taxon>Chordata</taxon>
        <taxon>Craniata</taxon>
        <taxon>Vertebrata</taxon>
        <taxon>Euteleostomi</taxon>
        <taxon>Actinopterygii</taxon>
        <taxon>Neopterygii</taxon>
        <taxon>Teleostei</taxon>
        <taxon>Ostariophysi</taxon>
        <taxon>Cypriniformes</taxon>
        <taxon>Danionidae</taxon>
        <taxon>Danioninae</taxon>
        <taxon>Danionella</taxon>
    </lineage>
</organism>
<sequence>MRHPRSALYAHVVSLLTACCLGKLLAAATHLNQQEPSEQYELVEPQLLLGGLKRPVNLIKGLFASHYTETHYLEDGRGVTKYINV</sequence>
<feature type="non-terminal residue" evidence="2">
    <location>
        <position position="85"/>
    </location>
</feature>
<dbReference type="PROSITE" id="PS51257">
    <property type="entry name" value="PROKAR_LIPOPROTEIN"/>
    <property type="match status" value="1"/>
</dbReference>
<evidence type="ECO:0000313" key="2">
    <source>
        <dbReference type="EMBL" id="TRY58738.1"/>
    </source>
</evidence>
<accession>A0A553MZZ1</accession>
<dbReference type="AlphaFoldDB" id="A0A553MZZ1"/>
<reference evidence="2 3" key="1">
    <citation type="journal article" date="2019" name="Sci. Data">
        <title>Hybrid genome assembly and annotation of Danionella translucida.</title>
        <authorList>
            <person name="Kadobianskyi M."/>
            <person name="Schulze L."/>
            <person name="Schuelke M."/>
            <person name="Judkewitz B."/>
        </authorList>
    </citation>
    <scope>NUCLEOTIDE SEQUENCE [LARGE SCALE GENOMIC DNA]</scope>
    <source>
        <strain evidence="2 3">Bolton</strain>
    </source>
</reference>
<proteinExistence type="predicted"/>
<evidence type="ECO:0000313" key="3">
    <source>
        <dbReference type="Proteomes" id="UP000316079"/>
    </source>
</evidence>
<protein>
    <recommendedName>
        <fullName evidence="4">Secreted protein</fullName>
    </recommendedName>
</protein>
<name>A0A553MZZ1_9TELE</name>
<keyword evidence="3" id="KW-1185">Reference proteome</keyword>